<dbReference type="PROSITE" id="PS51782">
    <property type="entry name" value="LYSM"/>
    <property type="match status" value="2"/>
</dbReference>
<evidence type="ECO:0000256" key="5">
    <source>
        <dbReference type="ARBA" id="ARBA00022833"/>
    </source>
</evidence>
<dbReference type="GO" id="GO:0008270">
    <property type="term" value="F:zinc ion binding"/>
    <property type="evidence" value="ECO:0007669"/>
    <property type="project" value="InterPro"/>
</dbReference>
<dbReference type="SMART" id="SM00631">
    <property type="entry name" value="Zn_pept"/>
    <property type="match status" value="1"/>
</dbReference>
<dbReference type="InterPro" id="IPR036779">
    <property type="entry name" value="LysM_dom_sf"/>
</dbReference>
<dbReference type="GO" id="GO:0005615">
    <property type="term" value="C:extracellular space"/>
    <property type="evidence" value="ECO:0007669"/>
    <property type="project" value="TreeGrafter"/>
</dbReference>
<evidence type="ECO:0000256" key="2">
    <source>
        <dbReference type="ARBA" id="ARBA00005988"/>
    </source>
</evidence>
<comment type="caution">
    <text evidence="10">The sequence shown here is derived from an EMBL/GenBank/DDBJ whole genome shotgun (WGS) entry which is preliminary data.</text>
</comment>
<dbReference type="SUPFAM" id="SSF54106">
    <property type="entry name" value="LysM domain"/>
    <property type="match status" value="2"/>
</dbReference>
<dbReference type="Gene3D" id="3.40.630.10">
    <property type="entry name" value="Zn peptidases"/>
    <property type="match status" value="1"/>
</dbReference>
<evidence type="ECO:0000313" key="11">
    <source>
        <dbReference type="Proteomes" id="UP000321157"/>
    </source>
</evidence>
<reference evidence="10 11" key="1">
    <citation type="submission" date="2019-07" db="EMBL/GenBank/DDBJ databases">
        <title>Whole genome shotgun sequence of Aneurinibacillus danicus NBRC 102444.</title>
        <authorList>
            <person name="Hosoyama A."/>
            <person name="Uohara A."/>
            <person name="Ohji S."/>
            <person name="Ichikawa N."/>
        </authorList>
    </citation>
    <scope>NUCLEOTIDE SEQUENCE [LARGE SCALE GENOMIC DNA]</scope>
    <source>
        <strain evidence="10 11">NBRC 102444</strain>
    </source>
</reference>
<dbReference type="EMBL" id="BJXX01000085">
    <property type="protein sequence ID" value="GEN34629.1"/>
    <property type="molecule type" value="Genomic_DNA"/>
</dbReference>
<dbReference type="AlphaFoldDB" id="A0A511V792"/>
<dbReference type="Gene3D" id="3.10.350.10">
    <property type="entry name" value="LysM domain"/>
    <property type="match status" value="2"/>
</dbReference>
<comment type="cofactor">
    <cofactor evidence="1">
        <name>Zn(2+)</name>
        <dbReference type="ChEBI" id="CHEBI:29105"/>
    </cofactor>
</comment>
<dbReference type="GO" id="GO:0006508">
    <property type="term" value="P:proteolysis"/>
    <property type="evidence" value="ECO:0007669"/>
    <property type="project" value="UniProtKB-KW"/>
</dbReference>
<evidence type="ECO:0000256" key="6">
    <source>
        <dbReference type="ARBA" id="ARBA00023049"/>
    </source>
</evidence>
<name>A0A511V792_9BACL</name>
<keyword evidence="3" id="KW-0645">Protease</keyword>
<feature type="domain" description="LysM" evidence="8">
    <location>
        <begin position="1"/>
        <end position="46"/>
    </location>
</feature>
<dbReference type="OrthoDB" id="9802862at2"/>
<feature type="domain" description="LysM" evidence="8">
    <location>
        <begin position="51"/>
        <end position="99"/>
    </location>
</feature>
<dbReference type="CDD" id="cd06229">
    <property type="entry name" value="M14_Endopeptidase_I"/>
    <property type="match status" value="1"/>
</dbReference>
<dbReference type="PROSITE" id="PS52035">
    <property type="entry name" value="PEPTIDASE_M14"/>
    <property type="match status" value="1"/>
</dbReference>
<evidence type="ECO:0000259" key="9">
    <source>
        <dbReference type="PROSITE" id="PS52035"/>
    </source>
</evidence>
<dbReference type="RefSeq" id="WP_146809899.1">
    <property type="nucleotide sequence ID" value="NZ_BJXX01000085.1"/>
</dbReference>
<dbReference type="GO" id="GO:0004181">
    <property type="term" value="F:metallocarboxypeptidase activity"/>
    <property type="evidence" value="ECO:0007669"/>
    <property type="project" value="InterPro"/>
</dbReference>
<evidence type="ECO:0000313" key="10">
    <source>
        <dbReference type="EMBL" id="GEN34629.1"/>
    </source>
</evidence>
<dbReference type="PANTHER" id="PTHR11705:SF143">
    <property type="entry name" value="SLL0236 PROTEIN"/>
    <property type="match status" value="1"/>
</dbReference>
<evidence type="ECO:0000256" key="1">
    <source>
        <dbReference type="ARBA" id="ARBA00001947"/>
    </source>
</evidence>
<organism evidence="10 11">
    <name type="scientific">Aneurinibacillus danicus</name>
    <dbReference type="NCBI Taxonomy" id="267746"/>
    <lineage>
        <taxon>Bacteria</taxon>
        <taxon>Bacillati</taxon>
        <taxon>Bacillota</taxon>
        <taxon>Bacilli</taxon>
        <taxon>Bacillales</taxon>
        <taxon>Paenibacillaceae</taxon>
        <taxon>Aneurinibacillus group</taxon>
        <taxon>Aneurinibacillus</taxon>
    </lineage>
</organism>
<dbReference type="PANTHER" id="PTHR11705">
    <property type="entry name" value="PROTEASE FAMILY M14 CARBOXYPEPTIDASE A,B"/>
    <property type="match status" value="1"/>
</dbReference>
<keyword evidence="5" id="KW-0862">Zinc</keyword>
<dbReference type="InterPro" id="IPR018392">
    <property type="entry name" value="LysM"/>
</dbReference>
<proteinExistence type="inferred from homology"/>
<sequence length="407" mass="46215">MRYVVQKGDTVLKIANRFGIGVTALLSANPALMRRTYLIPGQVVTVPEAVVSYEIQSGDTLYCIAKNFGVAPQDLQEANPSLKSLAPEAELISGTVLVIPHVHTERIVDTDAEYTPYDLTRNAAMLKGRYPFLQIRTIGHSVMGKPLYAIRLGQGPKEAFYSGAWHANEWITASVLMKFVEDMARAYAQKETLRGYDIEEWWHRFSVWVMPMVNPDGVELSLLGIECSHPYYQEVMAINNGTHNFTGWTANIRGVDLNHQWPALWEEEAKTSPKAPAPRHYGGRHPLSEPEAQAVYEFTNERNFLGVLAYHAQGQEIFWGFQHMEPKGSEEIVRRMQTVSTYTPIHTADSFAGYKDWFIQQYRRPGYTIEVGIGVNPVPLAQFDMIYNQNQPILLEAPLLFEQYMHF</sequence>
<evidence type="ECO:0000259" key="8">
    <source>
        <dbReference type="PROSITE" id="PS51782"/>
    </source>
</evidence>
<keyword evidence="4" id="KW-0378">Hydrolase</keyword>
<dbReference type="Pfam" id="PF00246">
    <property type="entry name" value="Peptidase_M14"/>
    <property type="match status" value="1"/>
</dbReference>
<evidence type="ECO:0000256" key="3">
    <source>
        <dbReference type="ARBA" id="ARBA00022670"/>
    </source>
</evidence>
<dbReference type="PRINTS" id="PR00765">
    <property type="entry name" value="CRBOXYPTASEA"/>
</dbReference>
<comment type="similarity">
    <text evidence="2 7">Belongs to the peptidase M14 family.</text>
</comment>
<keyword evidence="6" id="KW-0482">Metalloprotease</keyword>
<feature type="domain" description="Peptidase M14" evidence="9">
    <location>
        <begin position="113"/>
        <end position="407"/>
    </location>
</feature>
<dbReference type="Proteomes" id="UP000321157">
    <property type="component" value="Unassembled WGS sequence"/>
</dbReference>
<dbReference type="InterPro" id="IPR034274">
    <property type="entry name" value="ENP1_M14_CPD"/>
</dbReference>
<protein>
    <submittedName>
        <fullName evidence="10">Peptidase M14</fullName>
    </submittedName>
</protein>
<dbReference type="CDD" id="cd00118">
    <property type="entry name" value="LysM"/>
    <property type="match status" value="2"/>
</dbReference>
<evidence type="ECO:0000256" key="7">
    <source>
        <dbReference type="PROSITE-ProRule" id="PRU01379"/>
    </source>
</evidence>
<evidence type="ECO:0000256" key="4">
    <source>
        <dbReference type="ARBA" id="ARBA00022801"/>
    </source>
</evidence>
<keyword evidence="11" id="KW-1185">Reference proteome</keyword>
<dbReference type="SMART" id="SM00257">
    <property type="entry name" value="LysM"/>
    <property type="match status" value="2"/>
</dbReference>
<comment type="caution">
    <text evidence="7">Lacks conserved residue(s) required for the propagation of feature annotation.</text>
</comment>
<accession>A0A511V792</accession>
<dbReference type="Pfam" id="PF01476">
    <property type="entry name" value="LysM"/>
    <property type="match status" value="2"/>
</dbReference>
<dbReference type="SUPFAM" id="SSF53187">
    <property type="entry name" value="Zn-dependent exopeptidases"/>
    <property type="match status" value="1"/>
</dbReference>
<gene>
    <name evidence="10" type="ORF">ADA01nite_20890</name>
</gene>
<dbReference type="InterPro" id="IPR000834">
    <property type="entry name" value="Peptidase_M14"/>
</dbReference>